<evidence type="ECO:0000313" key="5">
    <source>
        <dbReference type="EMBL" id="KAK7035996.1"/>
    </source>
</evidence>
<keyword evidence="3" id="KW-0732">Signal</keyword>
<keyword evidence="1 5" id="KW-0378">Hydrolase</keyword>
<feature type="domain" description="AB hydrolase-1" evidence="4">
    <location>
        <begin position="47"/>
        <end position="305"/>
    </location>
</feature>
<organism evidence="5 6">
    <name type="scientific">Favolaschia claudopus</name>
    <dbReference type="NCBI Taxonomy" id="2862362"/>
    <lineage>
        <taxon>Eukaryota</taxon>
        <taxon>Fungi</taxon>
        <taxon>Dikarya</taxon>
        <taxon>Basidiomycota</taxon>
        <taxon>Agaricomycotina</taxon>
        <taxon>Agaricomycetes</taxon>
        <taxon>Agaricomycetidae</taxon>
        <taxon>Agaricales</taxon>
        <taxon>Marasmiineae</taxon>
        <taxon>Mycenaceae</taxon>
        <taxon>Favolaschia</taxon>
    </lineage>
</organism>
<evidence type="ECO:0000256" key="3">
    <source>
        <dbReference type="SAM" id="SignalP"/>
    </source>
</evidence>
<dbReference type="InterPro" id="IPR000639">
    <property type="entry name" value="Epox_hydrolase-like"/>
</dbReference>
<feature type="chain" id="PRO_5043642681" evidence="3">
    <location>
        <begin position="19"/>
        <end position="355"/>
    </location>
</feature>
<proteinExistence type="inferred from homology"/>
<dbReference type="AlphaFoldDB" id="A0AAW0C8G6"/>
<dbReference type="Pfam" id="PF00561">
    <property type="entry name" value="Abhydrolase_1"/>
    <property type="match status" value="1"/>
</dbReference>
<name>A0AAW0C8G6_9AGAR</name>
<keyword evidence="6" id="KW-1185">Reference proteome</keyword>
<dbReference type="PRINTS" id="PR00412">
    <property type="entry name" value="EPOXHYDRLASE"/>
</dbReference>
<reference evidence="5 6" key="1">
    <citation type="journal article" date="2024" name="J Genomics">
        <title>Draft genome sequencing and assembly of Favolaschia claudopus CIRM-BRFM 2984 isolated from oak limbs.</title>
        <authorList>
            <person name="Navarro D."/>
            <person name="Drula E."/>
            <person name="Chaduli D."/>
            <person name="Cazenave R."/>
            <person name="Ahrendt S."/>
            <person name="Wang J."/>
            <person name="Lipzen A."/>
            <person name="Daum C."/>
            <person name="Barry K."/>
            <person name="Grigoriev I.V."/>
            <person name="Favel A."/>
            <person name="Rosso M.N."/>
            <person name="Martin F."/>
        </authorList>
    </citation>
    <scope>NUCLEOTIDE SEQUENCE [LARGE SCALE GENOMIC DNA]</scope>
    <source>
        <strain evidence="5 6">CIRM-BRFM 2984</strain>
    </source>
</reference>
<keyword evidence="5" id="KW-0808">Transferase</keyword>
<protein>
    <submittedName>
        <fullName evidence="5">Hydrolase or acyltransferase of alpha beta superfamily protein</fullName>
    </submittedName>
</protein>
<evidence type="ECO:0000259" key="4">
    <source>
        <dbReference type="Pfam" id="PF00561"/>
    </source>
</evidence>
<dbReference type="InterPro" id="IPR000073">
    <property type="entry name" value="AB_hydrolase_1"/>
</dbReference>
<dbReference type="GO" id="GO:0016787">
    <property type="term" value="F:hydrolase activity"/>
    <property type="evidence" value="ECO:0007669"/>
    <property type="project" value="UniProtKB-KW"/>
</dbReference>
<dbReference type="Proteomes" id="UP001362999">
    <property type="component" value="Unassembled WGS sequence"/>
</dbReference>
<evidence type="ECO:0000256" key="1">
    <source>
        <dbReference type="ARBA" id="ARBA00022801"/>
    </source>
</evidence>
<evidence type="ECO:0000256" key="2">
    <source>
        <dbReference type="ARBA" id="ARBA00038334"/>
    </source>
</evidence>
<sequence length="355" mass="38341">MRLAQLAAIALFTTLGASQNLTFDAWEHGRVALETVSIHFRYAGTGPPLLLVHGNPQHSLTWQWIGPRLVAAGYTVIAPDNRGAGDSSIPPDADYSAAAHAGDLVGVLNFLNVSSAYVFAHDKGVGFATALAATEPSRVKMLGLAEYALPGFGYDEAVNPGPFWDLYQNPQLAFFQIPDFAEFLMAGRERAFLQWYFYHGSYSGTAAFSELTVDRYASSVSKPGFLRAMLGPFSTAALNADRAFFTKRFAGNSSAPLEMPVLAMGGEASFGLPGALESLFNDKIAKDIEFDVVPKAGHWIADENPNWVADRILKFLGRDNDALPAVDLSHLKDQVTLSVGYFGTLRNARLGGMPV</sequence>
<comment type="caution">
    <text evidence="5">The sequence shown here is derived from an EMBL/GenBank/DDBJ whole genome shotgun (WGS) entry which is preliminary data.</text>
</comment>
<dbReference type="GO" id="GO:0016746">
    <property type="term" value="F:acyltransferase activity"/>
    <property type="evidence" value="ECO:0007669"/>
    <property type="project" value="UniProtKB-KW"/>
</dbReference>
<dbReference type="SUPFAM" id="SSF53474">
    <property type="entry name" value="alpha/beta-Hydrolases"/>
    <property type="match status" value="1"/>
</dbReference>
<accession>A0AAW0C8G6</accession>
<feature type="signal peptide" evidence="3">
    <location>
        <begin position="1"/>
        <end position="18"/>
    </location>
</feature>
<dbReference type="InterPro" id="IPR029058">
    <property type="entry name" value="AB_hydrolase_fold"/>
</dbReference>
<dbReference type="EMBL" id="JAWWNJ010000019">
    <property type="protein sequence ID" value="KAK7035996.1"/>
    <property type="molecule type" value="Genomic_DNA"/>
</dbReference>
<dbReference type="Gene3D" id="3.40.50.1820">
    <property type="entry name" value="alpha/beta hydrolase"/>
    <property type="match status" value="1"/>
</dbReference>
<evidence type="ECO:0000313" key="6">
    <source>
        <dbReference type="Proteomes" id="UP001362999"/>
    </source>
</evidence>
<dbReference type="PANTHER" id="PTHR43329">
    <property type="entry name" value="EPOXIDE HYDROLASE"/>
    <property type="match status" value="1"/>
</dbReference>
<comment type="similarity">
    <text evidence="2">Belongs to the AB hydrolase superfamily. Epoxide hydrolase family.</text>
</comment>
<keyword evidence="5" id="KW-0012">Acyltransferase</keyword>
<gene>
    <name evidence="5" type="ORF">R3P38DRAFT_3183801</name>
</gene>